<dbReference type="Gene3D" id="3.40.50.150">
    <property type="entry name" value="Vaccinia Virus protein VP39"/>
    <property type="match status" value="1"/>
</dbReference>
<protein>
    <submittedName>
        <fullName evidence="3">Leucine carboxyl methyltransferase</fullName>
    </submittedName>
</protein>
<dbReference type="Proteomes" id="UP000002191">
    <property type="component" value="Chromosome"/>
</dbReference>
<dbReference type="STRING" id="643562.Daes_0579"/>
<dbReference type="KEGG" id="das:Daes_0579"/>
<dbReference type="eggNOG" id="COG3315">
    <property type="taxonomic scope" value="Bacteria"/>
</dbReference>
<dbReference type="GO" id="GO:0032259">
    <property type="term" value="P:methylation"/>
    <property type="evidence" value="ECO:0007669"/>
    <property type="project" value="UniProtKB-KW"/>
</dbReference>
<dbReference type="InterPro" id="IPR007213">
    <property type="entry name" value="Ppm1/Ppm2/Tcmp"/>
</dbReference>
<dbReference type="SUPFAM" id="SSF53335">
    <property type="entry name" value="S-adenosyl-L-methionine-dependent methyltransferases"/>
    <property type="match status" value="1"/>
</dbReference>
<evidence type="ECO:0000256" key="1">
    <source>
        <dbReference type="ARBA" id="ARBA00022603"/>
    </source>
</evidence>
<dbReference type="GO" id="GO:0008168">
    <property type="term" value="F:methyltransferase activity"/>
    <property type="evidence" value="ECO:0007669"/>
    <property type="project" value="UniProtKB-KW"/>
</dbReference>
<evidence type="ECO:0000256" key="2">
    <source>
        <dbReference type="ARBA" id="ARBA00022679"/>
    </source>
</evidence>
<dbReference type="AlphaFoldDB" id="E6VYE0"/>
<dbReference type="InterPro" id="IPR016874">
    <property type="entry name" value="TcmP-like"/>
</dbReference>
<name>E6VYE0_PSEA9</name>
<dbReference type="PANTHER" id="PTHR43619:SF2">
    <property type="entry name" value="S-ADENOSYL-L-METHIONINE-DEPENDENT METHYLTRANSFERASES SUPERFAMILY PROTEIN"/>
    <property type="match status" value="1"/>
</dbReference>
<dbReference type="EMBL" id="CP002431">
    <property type="protein sequence ID" value="ADU61598.1"/>
    <property type="molecule type" value="Genomic_DNA"/>
</dbReference>
<dbReference type="Pfam" id="PF04072">
    <property type="entry name" value="LCM"/>
    <property type="match status" value="1"/>
</dbReference>
<keyword evidence="4" id="KW-1185">Reference proteome</keyword>
<reference evidence="3 4" key="2">
    <citation type="journal article" date="2014" name="Genome Announc.">
        <title>Complete Genome Sequence of the Subsurface, Mesophilic Sulfate-Reducing Bacterium Desulfovibrio aespoeensis Aspo-2.</title>
        <authorList>
            <person name="Pedersen K."/>
            <person name="Bengtsson A."/>
            <person name="Edlund J."/>
            <person name="Rabe L."/>
            <person name="Hazen T."/>
            <person name="Chakraborty R."/>
            <person name="Goodwin L."/>
            <person name="Shapiro N."/>
        </authorList>
    </citation>
    <scope>NUCLEOTIDE SEQUENCE [LARGE SCALE GENOMIC DNA]</scope>
    <source>
        <strain evidence="4">ATCC 700646 / DSM 10631 / Aspo-2</strain>
    </source>
</reference>
<keyword evidence="1 3" id="KW-0489">Methyltransferase</keyword>
<dbReference type="InterPro" id="IPR029063">
    <property type="entry name" value="SAM-dependent_MTases_sf"/>
</dbReference>
<dbReference type="HOGENOM" id="CLU_069348_0_0_7"/>
<sequence length="274" mass="31368">MQAITTNITDAVADTLFIPLYMRCLETGRPDAIISDPDACRIVGSLDYDFSKYDKATRSQVGVCLRVKHFDGITRRFIDAHDDPVIVSIGCGLDSRANRLGPGRGIFYNLDLPEVMALRDQLLPPDERNISVRRSMFDPAWMREIRDKHPHAPILVLSEGVLMYFSEDAVRPLIKRIAEVLAPGELLFDACTGFGCRISSRHDTIKHTRARFLWAMDEDKRLELWAYNLSLNSVEYYMDKEPRRWDFLSRVMARIPAFAKAFRILHYQMNPAGA</sequence>
<organism evidence="3 4">
    <name type="scientific">Pseudodesulfovibrio aespoeensis (strain ATCC 700646 / DSM 10631 / Aspo-2)</name>
    <name type="common">Desulfovibrio aespoeensis</name>
    <dbReference type="NCBI Taxonomy" id="643562"/>
    <lineage>
        <taxon>Bacteria</taxon>
        <taxon>Pseudomonadati</taxon>
        <taxon>Thermodesulfobacteriota</taxon>
        <taxon>Desulfovibrionia</taxon>
        <taxon>Desulfovibrionales</taxon>
        <taxon>Desulfovibrionaceae</taxon>
    </lineage>
</organism>
<dbReference type="PIRSF" id="PIRSF028177">
    <property type="entry name" value="Polyketide_synth_Omtfrase_TcmP"/>
    <property type="match status" value="1"/>
</dbReference>
<gene>
    <name evidence="3" type="ordered locus">Daes_0579</name>
</gene>
<proteinExistence type="predicted"/>
<keyword evidence="2 3" id="KW-0808">Transferase</keyword>
<dbReference type="OrthoDB" id="9800233at2"/>
<dbReference type="PANTHER" id="PTHR43619">
    <property type="entry name" value="S-ADENOSYL-L-METHIONINE-DEPENDENT METHYLTRANSFERASE YKTD-RELATED"/>
    <property type="match status" value="1"/>
</dbReference>
<reference evidence="4" key="1">
    <citation type="submission" date="2010-12" db="EMBL/GenBank/DDBJ databases">
        <title>Complete sequence of Desulfovibrio aespoeensis Aspo-2.</title>
        <authorList>
            <consortium name="US DOE Joint Genome Institute"/>
            <person name="Lucas S."/>
            <person name="Copeland A."/>
            <person name="Lapidus A."/>
            <person name="Cheng J.-F."/>
            <person name="Goodwin L."/>
            <person name="Pitluck S."/>
            <person name="Chertkov O."/>
            <person name="Misra M."/>
            <person name="Detter J.C."/>
            <person name="Han C."/>
            <person name="Tapia R."/>
            <person name="Land M."/>
            <person name="Hauser L."/>
            <person name="Kyrpides N."/>
            <person name="Ivanova N."/>
            <person name="Ovchinnikova G."/>
            <person name="Pedersen K."/>
            <person name="Jagevall S."/>
            <person name="Hazen T."/>
            <person name="Woyke T."/>
        </authorList>
    </citation>
    <scope>NUCLEOTIDE SEQUENCE [LARGE SCALE GENOMIC DNA]</scope>
    <source>
        <strain evidence="4">ATCC 700646 / DSM 10631 / Aspo-2</strain>
    </source>
</reference>
<evidence type="ECO:0000313" key="4">
    <source>
        <dbReference type="Proteomes" id="UP000002191"/>
    </source>
</evidence>
<dbReference type="RefSeq" id="WP_013513534.1">
    <property type="nucleotide sequence ID" value="NC_014844.1"/>
</dbReference>
<evidence type="ECO:0000313" key="3">
    <source>
        <dbReference type="EMBL" id="ADU61598.1"/>
    </source>
</evidence>
<accession>E6VYE0</accession>